<dbReference type="CDD" id="cd07377">
    <property type="entry name" value="WHTH_GntR"/>
    <property type="match status" value="1"/>
</dbReference>
<keyword evidence="2" id="KW-0238">DNA-binding</keyword>
<evidence type="ECO:0000259" key="5">
    <source>
        <dbReference type="PROSITE" id="PS50949"/>
    </source>
</evidence>
<dbReference type="Gene3D" id="1.10.10.10">
    <property type="entry name" value="Winged helix-like DNA-binding domain superfamily/Winged helix DNA-binding domain"/>
    <property type="match status" value="1"/>
</dbReference>
<keyword evidence="7" id="KW-1185">Reference proteome</keyword>
<dbReference type="SMART" id="SM00345">
    <property type="entry name" value="HTH_GNTR"/>
    <property type="match status" value="1"/>
</dbReference>
<dbReference type="EMBL" id="BAAAYX010000001">
    <property type="protein sequence ID" value="GAA3689390.1"/>
    <property type="molecule type" value="Genomic_DNA"/>
</dbReference>
<keyword evidence="1" id="KW-0805">Transcription regulation</keyword>
<dbReference type="PRINTS" id="PR00035">
    <property type="entry name" value="HTHGNTR"/>
</dbReference>
<dbReference type="InterPro" id="IPR036388">
    <property type="entry name" value="WH-like_DNA-bd_sf"/>
</dbReference>
<name>A0ABP7CF93_9ACTN</name>
<dbReference type="SUPFAM" id="SSF46785">
    <property type="entry name" value="Winged helix' DNA-binding domain"/>
    <property type="match status" value="1"/>
</dbReference>
<feature type="coiled-coil region" evidence="4">
    <location>
        <begin position="87"/>
        <end position="114"/>
    </location>
</feature>
<sequence length="114" mass="12469">MHDDLDDPRPLYVRVADSLRAAIDRGEFPVGAKLPSYSEIGSQFQVSHMTVKQAIATLKNEGTVVARQGMGVYVRSTTTAEGHAPDLAGINSRLDQLEARIHAIENRVDLLGDR</sequence>
<dbReference type="Proteomes" id="UP001500051">
    <property type="component" value="Unassembled WGS sequence"/>
</dbReference>
<keyword evidence="4" id="KW-0175">Coiled coil</keyword>
<proteinExistence type="predicted"/>
<organism evidence="6 7">
    <name type="scientific">Microlunatus aurantiacus</name>
    <dbReference type="NCBI Taxonomy" id="446786"/>
    <lineage>
        <taxon>Bacteria</taxon>
        <taxon>Bacillati</taxon>
        <taxon>Actinomycetota</taxon>
        <taxon>Actinomycetes</taxon>
        <taxon>Propionibacteriales</taxon>
        <taxon>Propionibacteriaceae</taxon>
        <taxon>Microlunatus</taxon>
    </lineage>
</organism>
<dbReference type="PANTHER" id="PTHR44846:SF1">
    <property type="entry name" value="MANNOSYL-D-GLYCERATE TRANSPORT_METABOLISM SYSTEM REPRESSOR MNGR-RELATED"/>
    <property type="match status" value="1"/>
</dbReference>
<evidence type="ECO:0000256" key="2">
    <source>
        <dbReference type="ARBA" id="ARBA00023125"/>
    </source>
</evidence>
<dbReference type="InterPro" id="IPR036390">
    <property type="entry name" value="WH_DNA-bd_sf"/>
</dbReference>
<evidence type="ECO:0000256" key="1">
    <source>
        <dbReference type="ARBA" id="ARBA00023015"/>
    </source>
</evidence>
<accession>A0ABP7CF93</accession>
<evidence type="ECO:0000256" key="3">
    <source>
        <dbReference type="ARBA" id="ARBA00023163"/>
    </source>
</evidence>
<gene>
    <name evidence="6" type="ORF">GCM10022204_00090</name>
</gene>
<feature type="domain" description="HTH gntR-type" evidence="5">
    <location>
        <begin position="9"/>
        <end position="77"/>
    </location>
</feature>
<evidence type="ECO:0000313" key="6">
    <source>
        <dbReference type="EMBL" id="GAA3689390.1"/>
    </source>
</evidence>
<evidence type="ECO:0000256" key="4">
    <source>
        <dbReference type="SAM" id="Coils"/>
    </source>
</evidence>
<dbReference type="PANTHER" id="PTHR44846">
    <property type="entry name" value="MANNOSYL-D-GLYCERATE TRANSPORT/METABOLISM SYSTEM REPRESSOR MNGR-RELATED"/>
    <property type="match status" value="1"/>
</dbReference>
<dbReference type="PROSITE" id="PS50949">
    <property type="entry name" value="HTH_GNTR"/>
    <property type="match status" value="1"/>
</dbReference>
<protein>
    <recommendedName>
        <fullName evidence="5">HTH gntR-type domain-containing protein</fullName>
    </recommendedName>
</protein>
<dbReference type="InterPro" id="IPR050679">
    <property type="entry name" value="Bact_HTH_transcr_reg"/>
</dbReference>
<reference evidence="7" key="1">
    <citation type="journal article" date="2019" name="Int. J. Syst. Evol. Microbiol.">
        <title>The Global Catalogue of Microorganisms (GCM) 10K type strain sequencing project: providing services to taxonomists for standard genome sequencing and annotation.</title>
        <authorList>
            <consortium name="The Broad Institute Genomics Platform"/>
            <consortium name="The Broad Institute Genome Sequencing Center for Infectious Disease"/>
            <person name="Wu L."/>
            <person name="Ma J."/>
        </authorList>
    </citation>
    <scope>NUCLEOTIDE SEQUENCE [LARGE SCALE GENOMIC DNA]</scope>
    <source>
        <strain evidence="7">JCM 16548</strain>
    </source>
</reference>
<evidence type="ECO:0000313" key="7">
    <source>
        <dbReference type="Proteomes" id="UP001500051"/>
    </source>
</evidence>
<dbReference type="Pfam" id="PF00392">
    <property type="entry name" value="GntR"/>
    <property type="match status" value="1"/>
</dbReference>
<keyword evidence="3" id="KW-0804">Transcription</keyword>
<comment type="caution">
    <text evidence="6">The sequence shown here is derived from an EMBL/GenBank/DDBJ whole genome shotgun (WGS) entry which is preliminary data.</text>
</comment>
<dbReference type="RefSeq" id="WP_344810217.1">
    <property type="nucleotide sequence ID" value="NZ_BAAAYX010000001.1"/>
</dbReference>
<dbReference type="InterPro" id="IPR000524">
    <property type="entry name" value="Tscrpt_reg_HTH_GntR"/>
</dbReference>